<dbReference type="SUPFAM" id="SSF51556">
    <property type="entry name" value="Metallo-dependent hydrolases"/>
    <property type="match status" value="1"/>
</dbReference>
<sequence>MDRRGTSTRHTILKNGLVIDPSNGIEEVKDIVIEDDRILEVCDKAAVEKGDCVIDCAGLEIWPGLIDMHLHVSDLFEIHTNTAYGAAEDGVTTALSPGAGNTFMAPALLGAEMDRGLPLNVGVFLGAANVLGTRLKEEELVELFRGTLGQEEKERKLSHNSIVNHTAQYTVGIKEHMGHFLLPDEKILQLYTLTDKAHLLFTSHTQDIDHTMHLFDMAKGRHLHLGHANAAGCGRHGEAVWAMKQVIGLCRQEEVSGEFVTTMLREGGGCREGLKMTEPARQMALEALAEHIVTIAVSDGQNQSTMKGFGDTRDNIPCLLELAEHKVLSKMDAVALMTCNPAKLLARRTRNEEWRSRYGHLGIGAYANITVVDPKRKYAVYVLTNGKLVSFEKRYLRLGGRAGYWVSKFQTKKSMGIGELPMYDII</sequence>
<proteinExistence type="predicted"/>
<dbReference type="GO" id="GO:0016810">
    <property type="term" value="F:hydrolase activity, acting on carbon-nitrogen (but not peptide) bonds"/>
    <property type="evidence" value="ECO:0007669"/>
    <property type="project" value="InterPro"/>
</dbReference>
<dbReference type="Proteomes" id="UP000295710">
    <property type="component" value="Unassembled WGS sequence"/>
</dbReference>
<dbReference type="Gene3D" id="3.20.20.140">
    <property type="entry name" value="Metal-dependent hydrolases"/>
    <property type="match status" value="1"/>
</dbReference>
<dbReference type="PANTHER" id="PTHR42717">
    <property type="entry name" value="DIHYDROOROTASE-RELATED"/>
    <property type="match status" value="1"/>
</dbReference>
<dbReference type="EMBL" id="SMMX01000011">
    <property type="protein sequence ID" value="TDA21089.1"/>
    <property type="molecule type" value="Genomic_DNA"/>
</dbReference>
<accession>A0A4R4FE99</accession>
<keyword evidence="2" id="KW-0378">Hydrolase</keyword>
<dbReference type="Gene3D" id="2.30.40.10">
    <property type="entry name" value="Urease, subunit C, domain 1"/>
    <property type="match status" value="2"/>
</dbReference>
<name>A0A4R4FE99_9FIRM</name>
<evidence type="ECO:0000313" key="3">
    <source>
        <dbReference type="Proteomes" id="UP000295710"/>
    </source>
</evidence>
<dbReference type="InterPro" id="IPR032466">
    <property type="entry name" value="Metal_Hydrolase"/>
</dbReference>
<reference evidence="2 3" key="1">
    <citation type="journal article" date="2016" name="Nat. Microbiol.">
        <title>The Mouse Intestinal Bacterial Collection (miBC) provides host-specific insight into cultured diversity and functional potential of the gut microbiota.</title>
        <authorList>
            <person name="Lagkouvardos I."/>
            <person name="Pukall R."/>
            <person name="Abt B."/>
            <person name="Foesel B.U."/>
            <person name="Meier-Kolthoff J.P."/>
            <person name="Kumar N."/>
            <person name="Bresciani A."/>
            <person name="Martinez I."/>
            <person name="Just S."/>
            <person name="Ziegler C."/>
            <person name="Brugiroux S."/>
            <person name="Garzetti D."/>
            <person name="Wenning M."/>
            <person name="Bui T.P."/>
            <person name="Wang J."/>
            <person name="Hugenholtz F."/>
            <person name="Plugge C.M."/>
            <person name="Peterson D.A."/>
            <person name="Hornef M.W."/>
            <person name="Baines J.F."/>
            <person name="Smidt H."/>
            <person name="Walter J."/>
            <person name="Kristiansen K."/>
            <person name="Nielsen H.B."/>
            <person name="Haller D."/>
            <person name="Overmann J."/>
            <person name="Stecher B."/>
            <person name="Clavel T."/>
        </authorList>
    </citation>
    <scope>NUCLEOTIDE SEQUENCE [LARGE SCALE GENOMIC DNA]</scope>
    <source>
        <strain evidence="2 3">DSM 28560</strain>
    </source>
</reference>
<evidence type="ECO:0000313" key="2">
    <source>
        <dbReference type="EMBL" id="TDA21089.1"/>
    </source>
</evidence>
<dbReference type="SUPFAM" id="SSF51338">
    <property type="entry name" value="Composite domain of metallo-dependent hydrolases"/>
    <property type="match status" value="1"/>
</dbReference>
<dbReference type="InterPro" id="IPR020043">
    <property type="entry name" value="Deacetylase_Atu3266-like"/>
</dbReference>
<protein>
    <submittedName>
        <fullName evidence="2">Hydrolase</fullName>
    </submittedName>
</protein>
<gene>
    <name evidence="2" type="ORF">E1963_13095</name>
</gene>
<dbReference type="InterPro" id="IPR006680">
    <property type="entry name" value="Amidohydro-rel"/>
</dbReference>
<evidence type="ECO:0000259" key="1">
    <source>
        <dbReference type="Pfam" id="PF01979"/>
    </source>
</evidence>
<organism evidence="2 3">
    <name type="scientific">Extibacter muris</name>
    <dbReference type="NCBI Taxonomy" id="1796622"/>
    <lineage>
        <taxon>Bacteria</taxon>
        <taxon>Bacillati</taxon>
        <taxon>Bacillota</taxon>
        <taxon>Clostridia</taxon>
        <taxon>Lachnospirales</taxon>
        <taxon>Lachnospiraceae</taxon>
        <taxon>Extibacter</taxon>
    </lineage>
</organism>
<comment type="caution">
    <text evidence="2">The sequence shown here is derived from an EMBL/GenBank/DDBJ whole genome shotgun (WGS) entry which is preliminary data.</text>
</comment>
<feature type="domain" description="Amidohydrolase-related" evidence="1">
    <location>
        <begin position="62"/>
        <end position="376"/>
    </location>
</feature>
<dbReference type="Pfam" id="PF01979">
    <property type="entry name" value="Amidohydro_1"/>
    <property type="match status" value="1"/>
</dbReference>
<keyword evidence="3" id="KW-1185">Reference proteome</keyword>
<dbReference type="PANTHER" id="PTHR42717:SF1">
    <property type="entry name" value="IMIDAZOLONEPROPIONASE AND RELATED AMIDOHYDROLASES"/>
    <property type="match status" value="1"/>
</dbReference>
<dbReference type="AlphaFoldDB" id="A0A4R4FE99"/>
<dbReference type="GO" id="GO:0019213">
    <property type="term" value="F:deacetylase activity"/>
    <property type="evidence" value="ECO:0007669"/>
    <property type="project" value="InterPro"/>
</dbReference>
<dbReference type="InterPro" id="IPR011059">
    <property type="entry name" value="Metal-dep_hydrolase_composite"/>
</dbReference>
<dbReference type="RefSeq" id="WP_132278662.1">
    <property type="nucleotide sequence ID" value="NZ_JAOBST010000018.1"/>
</dbReference>